<gene>
    <name evidence="1" type="ORF">KBTEX_01640</name>
</gene>
<dbReference type="EMBL" id="MN079099">
    <property type="protein sequence ID" value="QEA05320.1"/>
    <property type="molecule type" value="Genomic_DNA"/>
</dbReference>
<protein>
    <submittedName>
        <fullName evidence="1">Uncharacterized protein</fullName>
    </submittedName>
</protein>
<organism evidence="1">
    <name type="scientific">uncultured organism</name>
    <dbReference type="NCBI Taxonomy" id="155900"/>
    <lineage>
        <taxon>unclassified sequences</taxon>
        <taxon>environmental samples</taxon>
    </lineage>
</organism>
<evidence type="ECO:0000313" key="1">
    <source>
        <dbReference type="EMBL" id="QEA05320.1"/>
    </source>
</evidence>
<accession>A0A5B8R9B5</accession>
<reference evidence="1" key="1">
    <citation type="submission" date="2019-06" db="EMBL/GenBank/DDBJ databases">
        <authorList>
            <person name="Murdoch R.W."/>
            <person name="Fathepure B."/>
        </authorList>
    </citation>
    <scope>NUCLEOTIDE SEQUENCE</scope>
</reference>
<proteinExistence type="predicted"/>
<name>A0A5B8R9B5_9ZZZZ</name>
<dbReference type="AlphaFoldDB" id="A0A5B8R9B5"/>
<sequence length="127" mass="14091">MLRTLLARDVYVQVYPNRFVLKRLEAGARPVTLEADEPFTTERLLVGQFSIAERLLRQGLKAVFPARWLSPGPVVVVHPMEKVEGGLSEVEDRLFRELAAGAGARRVVVWTGHELSEAEAKARAADA</sequence>